<keyword evidence="1" id="KW-0805">Transcription regulation</keyword>
<dbReference type="EMBL" id="QMKK01000046">
    <property type="protein sequence ID" value="RAX39734.1"/>
    <property type="molecule type" value="Genomic_DNA"/>
</dbReference>
<dbReference type="InterPro" id="IPR018060">
    <property type="entry name" value="HTH_AraC"/>
</dbReference>
<protein>
    <submittedName>
        <fullName evidence="5">AraC family transcriptional regulator</fullName>
    </submittedName>
</protein>
<dbReference type="InterPro" id="IPR050204">
    <property type="entry name" value="AraC_XylS_family_regulators"/>
</dbReference>
<dbReference type="InterPro" id="IPR009057">
    <property type="entry name" value="Homeodomain-like_sf"/>
</dbReference>
<dbReference type="SUPFAM" id="SSF46689">
    <property type="entry name" value="Homeodomain-like"/>
    <property type="match status" value="2"/>
</dbReference>
<evidence type="ECO:0000256" key="2">
    <source>
        <dbReference type="ARBA" id="ARBA00023125"/>
    </source>
</evidence>
<name>A0A329YCL2_RHITR</name>
<evidence type="ECO:0000313" key="6">
    <source>
        <dbReference type="Proteomes" id="UP000251205"/>
    </source>
</evidence>
<dbReference type="OrthoDB" id="9783876at2"/>
<dbReference type="Proteomes" id="UP000251205">
    <property type="component" value="Unassembled WGS sequence"/>
</dbReference>
<dbReference type="InterPro" id="IPR018062">
    <property type="entry name" value="HTH_AraC-typ_CS"/>
</dbReference>
<dbReference type="PANTHER" id="PTHR46796:SF7">
    <property type="entry name" value="ARAC FAMILY TRANSCRIPTIONAL REGULATOR"/>
    <property type="match status" value="1"/>
</dbReference>
<dbReference type="Gene3D" id="1.10.10.60">
    <property type="entry name" value="Homeodomain-like"/>
    <property type="match status" value="2"/>
</dbReference>
<organism evidence="5 6">
    <name type="scientific">Rhizobium tropici</name>
    <dbReference type="NCBI Taxonomy" id="398"/>
    <lineage>
        <taxon>Bacteria</taxon>
        <taxon>Pseudomonadati</taxon>
        <taxon>Pseudomonadota</taxon>
        <taxon>Alphaproteobacteria</taxon>
        <taxon>Hyphomicrobiales</taxon>
        <taxon>Rhizobiaceae</taxon>
        <taxon>Rhizobium/Agrobacterium group</taxon>
        <taxon>Rhizobium</taxon>
    </lineage>
</organism>
<dbReference type="GO" id="GO:0003700">
    <property type="term" value="F:DNA-binding transcription factor activity"/>
    <property type="evidence" value="ECO:0007669"/>
    <property type="project" value="InterPro"/>
</dbReference>
<evidence type="ECO:0000256" key="1">
    <source>
        <dbReference type="ARBA" id="ARBA00023015"/>
    </source>
</evidence>
<accession>A0A329YCL2</accession>
<dbReference type="Pfam" id="PF12833">
    <property type="entry name" value="HTH_18"/>
    <property type="match status" value="1"/>
</dbReference>
<sequence length="320" mass="35095">MDPFLDLIHLLRPSATLWGGIEGYGRWAVSFRKRDDLLFCWLERGACQLIRADKEPLLLQEGDFVLIRTDKSFVLASDAQAVAQDSEAMVASTGKTLLKMGAGSETPVVLRGGRFVFDTANEGLLTWLMPSFVHVMRDDVSSWRVRSLLSLNLSESSQPRAGSDFVITRLMELTFVEILRGAVPDATREHRGLLAGLNDPVIARALTALHEDAAKDWTLADLARLCGVSRSSLSSRFRSVVGMAPIGYLQHWRMAVAKDALRRGDKTIGEIGLAIGFLSPSAFSTAFTRFVGVSPKTFAARERQAPSPVIPTRSCRAASM</sequence>
<reference evidence="5 6" key="1">
    <citation type="submission" date="2018-06" db="EMBL/GenBank/DDBJ databases">
        <title>Whole Genome Sequence of an efficient microsymbiont, Rhizobium tropici.</title>
        <authorList>
            <person name="Srinivasan R."/>
            <person name="Singh H.V."/>
            <person name="Srivastava R."/>
            <person name="Kumari B."/>
            <person name="Radhakrishna A."/>
        </authorList>
    </citation>
    <scope>NUCLEOTIDE SEQUENCE [LARGE SCALE GENOMIC DNA]</scope>
    <source>
        <strain evidence="5 6">IGFRI Rhizo-19</strain>
    </source>
</reference>
<dbReference type="PROSITE" id="PS00041">
    <property type="entry name" value="HTH_ARAC_FAMILY_1"/>
    <property type="match status" value="1"/>
</dbReference>
<dbReference type="GO" id="GO:0043565">
    <property type="term" value="F:sequence-specific DNA binding"/>
    <property type="evidence" value="ECO:0007669"/>
    <property type="project" value="InterPro"/>
</dbReference>
<comment type="caution">
    <text evidence="5">The sequence shown here is derived from an EMBL/GenBank/DDBJ whole genome shotgun (WGS) entry which is preliminary data.</text>
</comment>
<keyword evidence="3" id="KW-0804">Transcription</keyword>
<proteinExistence type="predicted"/>
<dbReference type="AlphaFoldDB" id="A0A329YCL2"/>
<dbReference type="PANTHER" id="PTHR46796">
    <property type="entry name" value="HTH-TYPE TRANSCRIPTIONAL ACTIVATOR RHAS-RELATED"/>
    <property type="match status" value="1"/>
</dbReference>
<evidence type="ECO:0000313" key="5">
    <source>
        <dbReference type="EMBL" id="RAX39734.1"/>
    </source>
</evidence>
<dbReference type="PROSITE" id="PS01124">
    <property type="entry name" value="HTH_ARAC_FAMILY_2"/>
    <property type="match status" value="1"/>
</dbReference>
<dbReference type="Pfam" id="PF12852">
    <property type="entry name" value="Cupin_6"/>
    <property type="match status" value="1"/>
</dbReference>
<feature type="domain" description="HTH araC/xylS-type" evidence="4">
    <location>
        <begin position="203"/>
        <end position="301"/>
    </location>
</feature>
<keyword evidence="2" id="KW-0238">DNA-binding</keyword>
<dbReference type="InterPro" id="IPR032783">
    <property type="entry name" value="AraC_lig"/>
</dbReference>
<dbReference type="SMART" id="SM00342">
    <property type="entry name" value="HTH_ARAC"/>
    <property type="match status" value="1"/>
</dbReference>
<evidence type="ECO:0000256" key="3">
    <source>
        <dbReference type="ARBA" id="ARBA00023163"/>
    </source>
</evidence>
<evidence type="ECO:0000259" key="4">
    <source>
        <dbReference type="PROSITE" id="PS01124"/>
    </source>
</evidence>
<gene>
    <name evidence="5" type="ORF">DQ393_20535</name>
</gene>